<evidence type="ECO:0000256" key="7">
    <source>
        <dbReference type="ARBA" id="ARBA00022967"/>
    </source>
</evidence>
<dbReference type="EMBL" id="CAKLCM010000003">
    <property type="protein sequence ID" value="CAH0529614.1"/>
    <property type="molecule type" value="Genomic_DNA"/>
</dbReference>
<evidence type="ECO:0000256" key="3">
    <source>
        <dbReference type="ARBA" id="ARBA00022505"/>
    </source>
</evidence>
<gene>
    <name evidence="12" type="primary">modC</name>
    <name evidence="12" type="ORF">VHP8226_03369</name>
</gene>
<dbReference type="GO" id="GO:0005524">
    <property type="term" value="F:ATP binding"/>
    <property type="evidence" value="ECO:0007669"/>
    <property type="project" value="UniProtKB-KW"/>
</dbReference>
<feature type="domain" description="ABC transporter" evidence="10">
    <location>
        <begin position="1"/>
        <end position="229"/>
    </location>
</feature>
<reference evidence="12" key="1">
    <citation type="submission" date="2021-12" db="EMBL/GenBank/DDBJ databases">
        <authorList>
            <person name="Rodrigo-Torres L."/>
            <person name="Arahal R. D."/>
            <person name="Lucena T."/>
        </authorList>
    </citation>
    <scope>NUCLEOTIDE SEQUENCE</scope>
    <source>
        <strain evidence="12">CECT 8226</strain>
    </source>
</reference>
<keyword evidence="3 9" id="KW-0500">Molybdenum</keyword>
<keyword evidence="5" id="KW-0547">Nucleotide-binding</keyword>
<evidence type="ECO:0000313" key="13">
    <source>
        <dbReference type="Proteomes" id="UP000838160"/>
    </source>
</evidence>
<dbReference type="InterPro" id="IPR005116">
    <property type="entry name" value="Transp-assoc_OB_typ1"/>
</dbReference>
<evidence type="ECO:0000256" key="4">
    <source>
        <dbReference type="ARBA" id="ARBA00022519"/>
    </source>
</evidence>
<keyword evidence="8" id="KW-0472">Membrane</keyword>
<dbReference type="PROSITE" id="PS51866">
    <property type="entry name" value="MOP"/>
    <property type="match status" value="1"/>
</dbReference>
<feature type="domain" description="Mop" evidence="11">
    <location>
        <begin position="290"/>
        <end position="360"/>
    </location>
</feature>
<dbReference type="InterPro" id="IPR003593">
    <property type="entry name" value="AAA+_ATPase"/>
</dbReference>
<dbReference type="SUPFAM" id="SSF50331">
    <property type="entry name" value="MOP-like"/>
    <property type="match status" value="1"/>
</dbReference>
<evidence type="ECO:0000313" key="12">
    <source>
        <dbReference type="EMBL" id="CAH0529614.1"/>
    </source>
</evidence>
<dbReference type="InterPro" id="IPR050334">
    <property type="entry name" value="Molybdenum_import_ModC"/>
</dbReference>
<evidence type="ECO:0000259" key="11">
    <source>
        <dbReference type="PROSITE" id="PS51866"/>
    </source>
</evidence>
<accession>A0ABN8DMG3</accession>
<sequence>MIEIDVFKRFSEQEFHLKAQLPSSGITAVFGQSGAGKTTLINLLSGLVTPDGGSIKVDDRFVYDHDSGINVPVEKRNIGYVFQDARLFPHMKVAANLRYGVTQFDAEHFAQICQLLSINHLLNRYPSRLSGGEKQRVAIGRALLSKPDILLMDEPLSSLDIERKRELMPFIEKLSHSISIPVVYVTHSLNEILRLANHLVIIDSGKVTECGDIETVWASRTMSSWQSFSDRSMLFRGKITEQNERYGLTKVMLNRDHYLWVQHINGQANDDVRLRVRASDVSLVLERPKNTSIRNVLNSQIMAIHYGKKGAKQSAEVVLDLGENCHLLATVTLWAIDELQLQVGQRVYAQIKGVSVSQKDIALEYH</sequence>
<dbReference type="Pfam" id="PF00005">
    <property type="entry name" value="ABC_tran"/>
    <property type="match status" value="1"/>
</dbReference>
<evidence type="ECO:0000256" key="5">
    <source>
        <dbReference type="ARBA" id="ARBA00022741"/>
    </source>
</evidence>
<name>A0ABN8DMG3_9VIBR</name>
<keyword evidence="7" id="KW-1278">Translocase</keyword>
<evidence type="ECO:0000256" key="6">
    <source>
        <dbReference type="ARBA" id="ARBA00022840"/>
    </source>
</evidence>
<organism evidence="12 13">
    <name type="scientific">Vibrio hippocampi</name>
    <dbReference type="NCBI Taxonomy" id="654686"/>
    <lineage>
        <taxon>Bacteria</taxon>
        <taxon>Pseudomonadati</taxon>
        <taxon>Pseudomonadota</taxon>
        <taxon>Gammaproteobacteria</taxon>
        <taxon>Vibrionales</taxon>
        <taxon>Vibrionaceae</taxon>
        <taxon>Vibrio</taxon>
    </lineage>
</organism>
<dbReference type="InterPro" id="IPR017871">
    <property type="entry name" value="ABC_transporter-like_CS"/>
</dbReference>
<dbReference type="Gene3D" id="3.40.50.300">
    <property type="entry name" value="P-loop containing nucleotide triphosphate hydrolases"/>
    <property type="match status" value="1"/>
</dbReference>
<dbReference type="SUPFAM" id="SSF52540">
    <property type="entry name" value="P-loop containing nucleoside triphosphate hydrolases"/>
    <property type="match status" value="1"/>
</dbReference>
<dbReference type="PROSITE" id="PS50893">
    <property type="entry name" value="ABC_TRANSPORTER_2"/>
    <property type="match status" value="1"/>
</dbReference>
<protein>
    <submittedName>
        <fullName evidence="12">Molybdenum import ATP-binding protein ModC</fullName>
    </submittedName>
</protein>
<keyword evidence="4" id="KW-0997">Cell inner membrane</keyword>
<proteinExistence type="predicted"/>
<dbReference type="PROSITE" id="PS00211">
    <property type="entry name" value="ABC_TRANSPORTER_1"/>
    <property type="match status" value="1"/>
</dbReference>
<dbReference type="InterPro" id="IPR011868">
    <property type="entry name" value="ModC_ABC_ATP-bd"/>
</dbReference>
<dbReference type="SMART" id="SM00382">
    <property type="entry name" value="AAA"/>
    <property type="match status" value="1"/>
</dbReference>
<dbReference type="PROSITE" id="PS50890">
    <property type="entry name" value="PUA"/>
    <property type="match status" value="1"/>
</dbReference>
<dbReference type="InterPro" id="IPR008995">
    <property type="entry name" value="Mo/tungstate-bd_C_term_dom"/>
</dbReference>
<dbReference type="Gene3D" id="2.40.50.100">
    <property type="match status" value="1"/>
</dbReference>
<dbReference type="InterPro" id="IPR004606">
    <property type="entry name" value="Mop_domain"/>
</dbReference>
<evidence type="ECO:0000256" key="1">
    <source>
        <dbReference type="ARBA" id="ARBA00022448"/>
    </source>
</evidence>
<dbReference type="InterPro" id="IPR027417">
    <property type="entry name" value="P-loop_NTPase"/>
</dbReference>
<dbReference type="NCBIfam" id="NF008355">
    <property type="entry name" value="PRK11144.1"/>
    <property type="match status" value="1"/>
</dbReference>
<evidence type="ECO:0000256" key="9">
    <source>
        <dbReference type="PROSITE-ProRule" id="PRU01213"/>
    </source>
</evidence>
<keyword evidence="2" id="KW-1003">Cell membrane</keyword>
<comment type="caution">
    <text evidence="12">The sequence shown here is derived from an EMBL/GenBank/DDBJ whole genome shotgun (WGS) entry which is preliminary data.</text>
</comment>
<evidence type="ECO:0000256" key="2">
    <source>
        <dbReference type="ARBA" id="ARBA00022475"/>
    </source>
</evidence>
<keyword evidence="13" id="KW-1185">Reference proteome</keyword>
<evidence type="ECO:0000259" key="10">
    <source>
        <dbReference type="PROSITE" id="PS50893"/>
    </source>
</evidence>
<dbReference type="PANTHER" id="PTHR43514">
    <property type="entry name" value="ABC TRANSPORTER I FAMILY MEMBER 10"/>
    <property type="match status" value="1"/>
</dbReference>
<keyword evidence="1" id="KW-0813">Transport</keyword>
<dbReference type="PANTHER" id="PTHR43514:SF4">
    <property type="entry name" value="ABC TRANSPORTER I FAMILY MEMBER 10"/>
    <property type="match status" value="1"/>
</dbReference>
<evidence type="ECO:0000256" key="8">
    <source>
        <dbReference type="ARBA" id="ARBA00023136"/>
    </source>
</evidence>
<dbReference type="RefSeq" id="WP_237486199.1">
    <property type="nucleotide sequence ID" value="NZ_CAKLCM010000003.1"/>
</dbReference>
<dbReference type="InterPro" id="IPR003439">
    <property type="entry name" value="ABC_transporter-like_ATP-bd"/>
</dbReference>
<dbReference type="Pfam" id="PF03459">
    <property type="entry name" value="TOBE"/>
    <property type="match status" value="1"/>
</dbReference>
<dbReference type="Proteomes" id="UP000838160">
    <property type="component" value="Unassembled WGS sequence"/>
</dbReference>
<dbReference type="NCBIfam" id="TIGR02142">
    <property type="entry name" value="modC_ABC"/>
    <property type="match status" value="1"/>
</dbReference>
<keyword evidence="6 12" id="KW-0067">ATP-binding</keyword>